<protein>
    <recommendedName>
        <fullName evidence="4">Pr1-like protein</fullName>
    </recommendedName>
</protein>
<accession>A0AAV7MZP7</accession>
<proteinExistence type="predicted"/>
<evidence type="ECO:0008006" key="4">
    <source>
        <dbReference type="Google" id="ProtNLM"/>
    </source>
</evidence>
<reference evidence="2" key="1">
    <citation type="journal article" date="2022" name="bioRxiv">
        <title>Sequencing and chromosome-scale assembly of the giantPleurodeles waltlgenome.</title>
        <authorList>
            <person name="Brown T."/>
            <person name="Elewa A."/>
            <person name="Iarovenko S."/>
            <person name="Subramanian E."/>
            <person name="Araus A.J."/>
            <person name="Petzold A."/>
            <person name="Susuki M."/>
            <person name="Suzuki K.-i.T."/>
            <person name="Hayashi T."/>
            <person name="Toyoda A."/>
            <person name="Oliveira C."/>
            <person name="Osipova E."/>
            <person name="Leigh N.D."/>
            <person name="Simon A."/>
            <person name="Yun M.H."/>
        </authorList>
    </citation>
    <scope>NUCLEOTIDE SEQUENCE</scope>
    <source>
        <strain evidence="2">20211129_DDA</strain>
        <tissue evidence="2">Liver</tissue>
    </source>
</reference>
<evidence type="ECO:0000313" key="3">
    <source>
        <dbReference type="Proteomes" id="UP001066276"/>
    </source>
</evidence>
<sequence>MRGLGGGAAGDAAAGKEAIWNGEEEGGGGRGRRGAEAGKEAIWNGEEEGGGGKGRRGRSSGEKEEKIRSGGGADGGAGSDLPAEAGSKVTPCY</sequence>
<dbReference type="AlphaFoldDB" id="A0AAV7MZP7"/>
<dbReference type="Proteomes" id="UP001066276">
    <property type="component" value="Chromosome 9"/>
</dbReference>
<organism evidence="2 3">
    <name type="scientific">Pleurodeles waltl</name>
    <name type="common">Iberian ribbed newt</name>
    <dbReference type="NCBI Taxonomy" id="8319"/>
    <lineage>
        <taxon>Eukaryota</taxon>
        <taxon>Metazoa</taxon>
        <taxon>Chordata</taxon>
        <taxon>Craniata</taxon>
        <taxon>Vertebrata</taxon>
        <taxon>Euteleostomi</taxon>
        <taxon>Amphibia</taxon>
        <taxon>Batrachia</taxon>
        <taxon>Caudata</taxon>
        <taxon>Salamandroidea</taxon>
        <taxon>Salamandridae</taxon>
        <taxon>Pleurodelinae</taxon>
        <taxon>Pleurodeles</taxon>
    </lineage>
</organism>
<feature type="compositionally biased region" description="Gly residues" evidence="1">
    <location>
        <begin position="69"/>
        <end position="78"/>
    </location>
</feature>
<gene>
    <name evidence="2" type="ORF">NDU88_006594</name>
</gene>
<name>A0AAV7MZP7_PLEWA</name>
<keyword evidence="3" id="KW-1185">Reference proteome</keyword>
<evidence type="ECO:0000256" key="1">
    <source>
        <dbReference type="SAM" id="MobiDB-lite"/>
    </source>
</evidence>
<evidence type="ECO:0000313" key="2">
    <source>
        <dbReference type="EMBL" id="KAJ1109231.1"/>
    </source>
</evidence>
<feature type="region of interest" description="Disordered" evidence="1">
    <location>
        <begin position="1"/>
        <end position="93"/>
    </location>
</feature>
<feature type="compositionally biased region" description="Basic and acidic residues" evidence="1">
    <location>
        <begin position="59"/>
        <end position="68"/>
    </location>
</feature>
<comment type="caution">
    <text evidence="2">The sequence shown here is derived from an EMBL/GenBank/DDBJ whole genome shotgun (WGS) entry which is preliminary data.</text>
</comment>
<dbReference type="EMBL" id="JANPWB010000013">
    <property type="protein sequence ID" value="KAJ1109231.1"/>
    <property type="molecule type" value="Genomic_DNA"/>
</dbReference>